<gene>
    <name evidence="1" type="ORF">MQN93_40950</name>
</gene>
<evidence type="ECO:0000313" key="2">
    <source>
        <dbReference type="Proteomes" id="UP001165270"/>
    </source>
</evidence>
<proteinExistence type="predicted"/>
<dbReference type="EMBL" id="JALDAX010000028">
    <property type="protein sequence ID" value="MCI3246078.1"/>
    <property type="molecule type" value="Genomic_DNA"/>
</dbReference>
<accession>A0ABS9XVG6</accession>
<organism evidence="1 2">
    <name type="scientific">Streptomyces spinosisporus</name>
    <dbReference type="NCBI Taxonomy" id="2927582"/>
    <lineage>
        <taxon>Bacteria</taxon>
        <taxon>Bacillati</taxon>
        <taxon>Actinomycetota</taxon>
        <taxon>Actinomycetes</taxon>
        <taxon>Kitasatosporales</taxon>
        <taxon>Streptomycetaceae</taxon>
        <taxon>Streptomyces</taxon>
    </lineage>
</organism>
<comment type="caution">
    <text evidence="1">The sequence shown here is derived from an EMBL/GenBank/DDBJ whole genome shotgun (WGS) entry which is preliminary data.</text>
</comment>
<sequence>MPEQFLAVVRGGWIVEGDAQLLKLLRSGYSGGGTREFEDVVQHEAAVNGRGMVDYDLPRSGTERIEMLLRRSLGYACSALAAVPEGRKWPVRGYVSLSSGGLDDEILTAYITFCSDRPDLPRYADDLDVFAHEALLELSQDDAAGVLSV</sequence>
<dbReference type="Proteomes" id="UP001165270">
    <property type="component" value="Unassembled WGS sequence"/>
</dbReference>
<name>A0ABS9XVG6_9ACTN</name>
<dbReference type="RefSeq" id="WP_242713486.1">
    <property type="nucleotide sequence ID" value="NZ_JALDAX010000028.1"/>
</dbReference>
<reference evidence="1" key="1">
    <citation type="submission" date="2022-03" db="EMBL/GenBank/DDBJ databases">
        <title>Streptomyces 7R015 and 7R016 isolated from Barleria lupulina in Thailand.</title>
        <authorList>
            <person name="Kanchanasin P."/>
            <person name="Phongsopitanun W."/>
            <person name="Tanasupawat S."/>
        </authorList>
    </citation>
    <scope>NUCLEOTIDE SEQUENCE</scope>
    <source>
        <strain evidence="1">7R016</strain>
    </source>
</reference>
<keyword evidence="2" id="KW-1185">Reference proteome</keyword>
<evidence type="ECO:0000313" key="1">
    <source>
        <dbReference type="EMBL" id="MCI3246078.1"/>
    </source>
</evidence>
<protein>
    <submittedName>
        <fullName evidence="1">Uncharacterized protein</fullName>
    </submittedName>
</protein>